<dbReference type="InterPro" id="IPR018060">
    <property type="entry name" value="HTH_AraC"/>
</dbReference>
<dbReference type="InterPro" id="IPR050204">
    <property type="entry name" value="AraC_XylS_family_regulators"/>
</dbReference>
<dbReference type="SMART" id="SM00342">
    <property type="entry name" value="HTH_ARAC"/>
    <property type="match status" value="1"/>
</dbReference>
<dbReference type="Proteomes" id="UP001160130">
    <property type="component" value="Unassembled WGS sequence"/>
</dbReference>
<evidence type="ECO:0000256" key="3">
    <source>
        <dbReference type="ARBA" id="ARBA00023163"/>
    </source>
</evidence>
<dbReference type="SUPFAM" id="SSF46689">
    <property type="entry name" value="Homeodomain-like"/>
    <property type="match status" value="1"/>
</dbReference>
<sequence>MQIERDMPTTMLRTRDPVTFQDAVGSSFVPLQFEVPDDTHFTGSIATACADGVMFAEITASSGHVERTLEAIARGGSGYYKLSLLLSGSGLLVQNGRSAVMSPGELLFYETSSPYSLGFDGQFRNLVMMFPKDRLELPSTLVDTLTAVPLDEQHPLVGVVSSFLAQSSPHLAKLSDRAAARLANATVDLVTVMLAAVLDLETEPRRSHTTLLQRIQGYIVENLGSRDLTPNSIAEAHYVSVRRLHSLFEKDGSTVGTWIRTRRLERCREDLLNPVLSHRGIAEIAASWGFPDAAHFSRAFRVLYGLSPSELRRSGGCHDRLA</sequence>
<comment type="caution">
    <text evidence="5">The sequence shown here is derived from an EMBL/GenBank/DDBJ whole genome shotgun (WGS) entry which is preliminary data.</text>
</comment>
<dbReference type="Gene3D" id="1.10.10.60">
    <property type="entry name" value="Homeodomain-like"/>
    <property type="match status" value="1"/>
</dbReference>
<gene>
    <name evidence="5" type="ORF">M2272_004024</name>
</gene>
<name>A0ABT6L430_9MYCO</name>
<evidence type="ECO:0000313" key="5">
    <source>
        <dbReference type="EMBL" id="MDH6197371.1"/>
    </source>
</evidence>
<proteinExistence type="predicted"/>
<dbReference type="PROSITE" id="PS01124">
    <property type="entry name" value="HTH_ARAC_FAMILY_2"/>
    <property type="match status" value="1"/>
</dbReference>
<reference evidence="5 6" key="1">
    <citation type="submission" date="2023-04" db="EMBL/GenBank/DDBJ databases">
        <title>Forest soil microbial communities from Buena Vista Peninsula, Colon Province, Panama.</title>
        <authorList>
            <person name="Bouskill N."/>
        </authorList>
    </citation>
    <scope>NUCLEOTIDE SEQUENCE [LARGE SCALE GENOMIC DNA]</scope>
    <source>
        <strain evidence="5 6">AC80</strain>
    </source>
</reference>
<keyword evidence="3" id="KW-0804">Transcription</keyword>
<keyword evidence="2" id="KW-0238">DNA-binding</keyword>
<dbReference type="InterPro" id="IPR009057">
    <property type="entry name" value="Homeodomain-like_sf"/>
</dbReference>
<evidence type="ECO:0000259" key="4">
    <source>
        <dbReference type="PROSITE" id="PS01124"/>
    </source>
</evidence>
<keyword evidence="1" id="KW-0805">Transcription regulation</keyword>
<feature type="domain" description="HTH araC/xylS-type" evidence="4">
    <location>
        <begin position="213"/>
        <end position="314"/>
    </location>
</feature>
<dbReference type="RefSeq" id="WP_280833962.1">
    <property type="nucleotide sequence ID" value="NZ_JARXVE010000006.1"/>
</dbReference>
<keyword evidence="6" id="KW-1185">Reference proteome</keyword>
<dbReference type="PANTHER" id="PTHR46796:SF6">
    <property type="entry name" value="ARAC SUBFAMILY"/>
    <property type="match status" value="1"/>
</dbReference>
<protein>
    <submittedName>
        <fullName evidence="5">AraC-like DNA-binding protein</fullName>
    </submittedName>
</protein>
<accession>A0ABT6L430</accession>
<evidence type="ECO:0000256" key="1">
    <source>
        <dbReference type="ARBA" id="ARBA00023015"/>
    </source>
</evidence>
<evidence type="ECO:0000313" key="6">
    <source>
        <dbReference type="Proteomes" id="UP001160130"/>
    </source>
</evidence>
<dbReference type="InterPro" id="IPR020449">
    <property type="entry name" value="Tscrpt_reg_AraC-type_HTH"/>
</dbReference>
<dbReference type="PANTHER" id="PTHR46796">
    <property type="entry name" value="HTH-TYPE TRANSCRIPTIONAL ACTIVATOR RHAS-RELATED"/>
    <property type="match status" value="1"/>
</dbReference>
<dbReference type="Pfam" id="PF14525">
    <property type="entry name" value="AraC_binding_2"/>
    <property type="match status" value="1"/>
</dbReference>
<dbReference type="InterPro" id="IPR035418">
    <property type="entry name" value="AraC-bd_2"/>
</dbReference>
<dbReference type="EMBL" id="JARXVE010000006">
    <property type="protein sequence ID" value="MDH6197371.1"/>
    <property type="molecule type" value="Genomic_DNA"/>
</dbReference>
<evidence type="ECO:0000256" key="2">
    <source>
        <dbReference type="ARBA" id="ARBA00023125"/>
    </source>
</evidence>
<organism evidence="5 6">
    <name type="scientific">Mycolicibacterium frederiksbergense</name>
    <dbReference type="NCBI Taxonomy" id="117567"/>
    <lineage>
        <taxon>Bacteria</taxon>
        <taxon>Bacillati</taxon>
        <taxon>Actinomycetota</taxon>
        <taxon>Actinomycetes</taxon>
        <taxon>Mycobacteriales</taxon>
        <taxon>Mycobacteriaceae</taxon>
        <taxon>Mycolicibacterium</taxon>
    </lineage>
</organism>
<dbReference type="Pfam" id="PF12833">
    <property type="entry name" value="HTH_18"/>
    <property type="match status" value="1"/>
</dbReference>
<dbReference type="PRINTS" id="PR00032">
    <property type="entry name" value="HTHARAC"/>
</dbReference>